<evidence type="ECO:0000256" key="2">
    <source>
        <dbReference type="PIRNR" id="PIRNR037514"/>
    </source>
</evidence>
<dbReference type="InterPro" id="IPR036188">
    <property type="entry name" value="FAD/NAD-bd_sf"/>
</dbReference>
<dbReference type="Gene3D" id="1.10.405.10">
    <property type="entry name" value="Guanine Nucleotide Dissociation Inhibitor, domain 1"/>
    <property type="match status" value="1"/>
</dbReference>
<name>A0A6A6PH84_9PEZI</name>
<dbReference type="GO" id="GO:0007264">
    <property type="term" value="P:small GTPase-mediated signal transduction"/>
    <property type="evidence" value="ECO:0007669"/>
    <property type="project" value="UniProtKB-UniRule"/>
</dbReference>
<dbReference type="PIRSF" id="PIRSF037514">
    <property type="entry name" value="Rab_ger_ger_transf_A_fun"/>
    <property type="match status" value="1"/>
</dbReference>
<accession>A0A6A6PH84</accession>
<evidence type="ECO:0000256" key="3">
    <source>
        <dbReference type="SAM" id="MobiDB-lite"/>
    </source>
</evidence>
<dbReference type="GO" id="GO:0005634">
    <property type="term" value="C:nucleus"/>
    <property type="evidence" value="ECO:0007669"/>
    <property type="project" value="TreeGrafter"/>
</dbReference>
<proteinExistence type="inferred from homology"/>
<dbReference type="Proteomes" id="UP000799767">
    <property type="component" value="Unassembled WGS sequence"/>
</dbReference>
<organism evidence="4 5">
    <name type="scientific">Neohortaea acidophila</name>
    <dbReference type="NCBI Taxonomy" id="245834"/>
    <lineage>
        <taxon>Eukaryota</taxon>
        <taxon>Fungi</taxon>
        <taxon>Dikarya</taxon>
        <taxon>Ascomycota</taxon>
        <taxon>Pezizomycotina</taxon>
        <taxon>Dothideomycetes</taxon>
        <taxon>Dothideomycetidae</taxon>
        <taxon>Mycosphaerellales</taxon>
        <taxon>Teratosphaeriaceae</taxon>
        <taxon>Neohortaea</taxon>
    </lineage>
</organism>
<dbReference type="AlphaFoldDB" id="A0A6A6PH84"/>
<dbReference type="InterPro" id="IPR017230">
    <property type="entry name" value="Mrs6"/>
</dbReference>
<evidence type="ECO:0000313" key="5">
    <source>
        <dbReference type="Proteomes" id="UP000799767"/>
    </source>
</evidence>
<dbReference type="PRINTS" id="PR00891">
    <property type="entry name" value="RABGDIREP"/>
</dbReference>
<reference evidence="4" key="1">
    <citation type="journal article" date="2020" name="Stud. Mycol.">
        <title>101 Dothideomycetes genomes: a test case for predicting lifestyles and emergence of pathogens.</title>
        <authorList>
            <person name="Haridas S."/>
            <person name="Albert R."/>
            <person name="Binder M."/>
            <person name="Bloem J."/>
            <person name="Labutti K."/>
            <person name="Salamov A."/>
            <person name="Andreopoulos B."/>
            <person name="Baker S."/>
            <person name="Barry K."/>
            <person name="Bills G."/>
            <person name="Bluhm B."/>
            <person name="Cannon C."/>
            <person name="Castanera R."/>
            <person name="Culley D."/>
            <person name="Daum C."/>
            <person name="Ezra D."/>
            <person name="Gonzalez J."/>
            <person name="Henrissat B."/>
            <person name="Kuo A."/>
            <person name="Liang C."/>
            <person name="Lipzen A."/>
            <person name="Lutzoni F."/>
            <person name="Magnuson J."/>
            <person name="Mondo S."/>
            <person name="Nolan M."/>
            <person name="Ohm R."/>
            <person name="Pangilinan J."/>
            <person name="Park H.-J."/>
            <person name="Ramirez L."/>
            <person name="Alfaro M."/>
            <person name="Sun H."/>
            <person name="Tritt A."/>
            <person name="Yoshinaga Y."/>
            <person name="Zwiers L.-H."/>
            <person name="Turgeon B."/>
            <person name="Goodwin S."/>
            <person name="Spatafora J."/>
            <person name="Crous P."/>
            <person name="Grigoriev I."/>
        </authorList>
    </citation>
    <scope>NUCLEOTIDE SEQUENCE</scope>
    <source>
        <strain evidence="4">CBS 113389</strain>
    </source>
</reference>
<evidence type="ECO:0000256" key="1">
    <source>
        <dbReference type="ARBA" id="ARBA00005593"/>
    </source>
</evidence>
<feature type="compositionally biased region" description="Low complexity" evidence="3">
    <location>
        <begin position="70"/>
        <end position="79"/>
    </location>
</feature>
<dbReference type="GO" id="GO:0005968">
    <property type="term" value="C:Rab-protein geranylgeranyltransferase complex"/>
    <property type="evidence" value="ECO:0007669"/>
    <property type="project" value="TreeGrafter"/>
</dbReference>
<dbReference type="Gene3D" id="3.30.519.10">
    <property type="entry name" value="Guanine Nucleotide Dissociation Inhibitor, domain 2"/>
    <property type="match status" value="1"/>
</dbReference>
<dbReference type="SUPFAM" id="SSF54373">
    <property type="entry name" value="FAD-linked reductases, C-terminal domain"/>
    <property type="match status" value="1"/>
</dbReference>
<dbReference type="GeneID" id="54472622"/>
<comment type="similarity">
    <text evidence="1 2">Belongs to the Rab GDI family.</text>
</comment>
<feature type="region of interest" description="Disordered" evidence="3">
    <location>
        <begin position="70"/>
        <end position="95"/>
    </location>
</feature>
<dbReference type="OrthoDB" id="1923006at2759"/>
<dbReference type="Pfam" id="PF00996">
    <property type="entry name" value="GDI"/>
    <property type="match status" value="2"/>
</dbReference>
<dbReference type="GO" id="GO:0005829">
    <property type="term" value="C:cytosol"/>
    <property type="evidence" value="ECO:0007669"/>
    <property type="project" value="TreeGrafter"/>
</dbReference>
<dbReference type="PANTHER" id="PTHR11787:SF4">
    <property type="entry name" value="CHM, RAB ESCORT PROTEIN 1"/>
    <property type="match status" value="1"/>
</dbReference>
<dbReference type="EMBL" id="MU001641">
    <property type="protein sequence ID" value="KAF2479359.1"/>
    <property type="molecule type" value="Genomic_DNA"/>
</dbReference>
<keyword evidence="5" id="KW-1185">Reference proteome</keyword>
<dbReference type="RefSeq" id="XP_033585929.1">
    <property type="nucleotide sequence ID" value="XM_033731620.1"/>
</dbReference>
<dbReference type="GO" id="GO:0005092">
    <property type="term" value="F:GDP-dissociation inhibitor activity"/>
    <property type="evidence" value="ECO:0007669"/>
    <property type="project" value="UniProtKB-UniRule"/>
</dbReference>
<dbReference type="Gene3D" id="3.50.50.60">
    <property type="entry name" value="FAD/NAD(P)-binding domain"/>
    <property type="match status" value="1"/>
</dbReference>
<dbReference type="SUPFAM" id="SSF51905">
    <property type="entry name" value="FAD/NAD(P)-binding domain"/>
    <property type="match status" value="1"/>
</dbReference>
<dbReference type="InterPro" id="IPR018203">
    <property type="entry name" value="GDP_dissociation_inhibitor"/>
</dbReference>
<evidence type="ECO:0000313" key="4">
    <source>
        <dbReference type="EMBL" id="KAF2479359.1"/>
    </source>
</evidence>
<gene>
    <name evidence="4" type="ORF">BDY17DRAFT_256725</name>
</gene>
<sequence>METLDRTEWDVVIVGTGLAQSLLALSLSRSGKRVLHLDANDYYGGEEAAFSLDEARAWAAKHAAVDVSSSTHSHAAITTKQDDPTPGEGGDRPRLASSRAYSLTLSPHLIYARSDLVSTVVSSQIHNQLDFQAVGSWFVLHPRPPAFSITRLSRVPSGREDVFSDTALDLRAKRSLMKFLRFVGHYEEQGDVWEAEKETPFPTFLEQKFALPPSSHAPILALTLSQKPGSSTSTAVALPRIARHLRSLGVFGPGFSAVLPKWGGLAEIVQVACRACAVGGGVYVLNKGIRSVEKERRDEEPSAHIQLDGGENVSTRWLVGLDNDLRAVLQGRPARADETVATSRSISIVSSPLASLFPRTSEGGPIPAGAVISVPSANADEPPVFVLAHTSEAGECPMNQSVLYASVALPAEQGHERLRQAVTVLLDNVTERDPQEGQVKPEVLWEMAYQQTTPVSGDVQIGDDGVITLPAMAQDLVFDDGVLGGVKQAWQCITGEGPDVFMQFDAREGVGDDELND</sequence>
<dbReference type="GO" id="GO:0016192">
    <property type="term" value="P:vesicle-mediated transport"/>
    <property type="evidence" value="ECO:0007669"/>
    <property type="project" value="TreeGrafter"/>
</dbReference>
<protein>
    <recommendedName>
        <fullName evidence="2">Rab proteins geranylgeranyltransferase</fullName>
    </recommendedName>
</protein>
<dbReference type="PANTHER" id="PTHR11787">
    <property type="entry name" value="RAB GDP-DISSOCIATION INHIBITOR"/>
    <property type="match status" value="1"/>
</dbReference>